<dbReference type="Proteomes" id="UP000216446">
    <property type="component" value="Unassembled WGS sequence"/>
</dbReference>
<dbReference type="RefSeq" id="WP_094547332.1">
    <property type="nucleotide sequence ID" value="NZ_MQWB01000001.1"/>
</dbReference>
<dbReference type="AlphaFoldDB" id="A0A259TYD2"/>
<dbReference type="OrthoDB" id="1496322at2"/>
<feature type="region of interest" description="Disordered" evidence="1">
    <location>
        <begin position="1"/>
        <end position="27"/>
    </location>
</feature>
<feature type="transmembrane region" description="Helical" evidence="2">
    <location>
        <begin position="48"/>
        <end position="68"/>
    </location>
</feature>
<proteinExistence type="predicted"/>
<keyword evidence="2" id="KW-0812">Transmembrane</keyword>
<keyword evidence="2" id="KW-0472">Membrane</keyword>
<evidence type="ECO:0000256" key="1">
    <source>
        <dbReference type="SAM" id="MobiDB-lite"/>
    </source>
</evidence>
<accession>A0A259TYD2</accession>
<evidence type="ECO:0000313" key="3">
    <source>
        <dbReference type="EMBL" id="OZC02762.1"/>
    </source>
</evidence>
<sequence length="228" mass="25005">MNVPPADDTPPVDTDPTPDEPIAPQPVSAFDRVQERSTAPEASEGVSWSWLAGLVFLILGVVSVWFWVNREPAAEEPDLYRLAVQVAPEFRPMEITDDPDQASTFLLEQFGLSLFPPELDGFDLIGVGPAELGSGVEVPAFRYDGANNSTVVVFMYDYILLDEAAELGVLRLAPEAYARLAEPEPVDSRRVDGSYVVSWRRRSTIFSAVAPGEAAVEQLLQSVRRAEL</sequence>
<name>A0A259TYD2_9BACT</name>
<gene>
    <name evidence="3" type="ORF">BSZ36_07110</name>
</gene>
<dbReference type="InParanoid" id="A0A259TYD2"/>
<evidence type="ECO:0000313" key="4">
    <source>
        <dbReference type="Proteomes" id="UP000216446"/>
    </source>
</evidence>
<keyword evidence="2" id="KW-1133">Transmembrane helix</keyword>
<feature type="compositionally biased region" description="Low complexity" evidence="1">
    <location>
        <begin position="1"/>
        <end position="15"/>
    </location>
</feature>
<comment type="caution">
    <text evidence="3">The sequence shown here is derived from an EMBL/GenBank/DDBJ whole genome shotgun (WGS) entry which is preliminary data.</text>
</comment>
<dbReference type="EMBL" id="MQWB01000001">
    <property type="protein sequence ID" value="OZC02762.1"/>
    <property type="molecule type" value="Genomic_DNA"/>
</dbReference>
<reference evidence="3 4" key="1">
    <citation type="submission" date="2016-11" db="EMBL/GenBank/DDBJ databases">
        <title>Study of marine rhodopsin-containing bacteria.</title>
        <authorList>
            <person name="Yoshizawa S."/>
            <person name="Kumagai Y."/>
            <person name="Kogure K."/>
        </authorList>
    </citation>
    <scope>NUCLEOTIDE SEQUENCE [LARGE SCALE GENOMIC DNA]</scope>
    <source>
        <strain evidence="3 4">SG-29</strain>
    </source>
</reference>
<organism evidence="3 4">
    <name type="scientific">Rubricoccus marinus</name>
    <dbReference type="NCBI Taxonomy" id="716817"/>
    <lineage>
        <taxon>Bacteria</taxon>
        <taxon>Pseudomonadati</taxon>
        <taxon>Rhodothermota</taxon>
        <taxon>Rhodothermia</taxon>
        <taxon>Rhodothermales</taxon>
        <taxon>Rubricoccaceae</taxon>
        <taxon>Rubricoccus</taxon>
    </lineage>
</organism>
<protein>
    <submittedName>
        <fullName evidence="3">Uncharacterized protein</fullName>
    </submittedName>
</protein>
<evidence type="ECO:0000256" key="2">
    <source>
        <dbReference type="SAM" id="Phobius"/>
    </source>
</evidence>
<keyword evidence="4" id="KW-1185">Reference proteome</keyword>